<evidence type="ECO:0000313" key="2">
    <source>
        <dbReference type="Proteomes" id="UP001055811"/>
    </source>
</evidence>
<dbReference type="Proteomes" id="UP001055811">
    <property type="component" value="Linkage Group LG07"/>
</dbReference>
<gene>
    <name evidence="1" type="ORF">L2E82_39070</name>
</gene>
<sequence>MVYRISNSYSDLQSRNPAQKAITLRESLKLVKCIEQIHREFVPFVESKFGLVGNLAFLEGFAFSSKDRISVFPEEIKDEESGKSARDKHADVRYTTGRLLMEEIRSKTDADGS</sequence>
<reference evidence="1 2" key="2">
    <citation type="journal article" date="2022" name="Mol. Ecol. Resour.">
        <title>The genomes of chicory, endive, great burdock and yacon provide insights into Asteraceae paleo-polyploidization history and plant inulin production.</title>
        <authorList>
            <person name="Fan W."/>
            <person name="Wang S."/>
            <person name="Wang H."/>
            <person name="Wang A."/>
            <person name="Jiang F."/>
            <person name="Liu H."/>
            <person name="Zhao H."/>
            <person name="Xu D."/>
            <person name="Zhang Y."/>
        </authorList>
    </citation>
    <scope>NUCLEOTIDE SEQUENCE [LARGE SCALE GENOMIC DNA]</scope>
    <source>
        <strain evidence="2">cv. Punajuju</strain>
        <tissue evidence="1">Leaves</tissue>
    </source>
</reference>
<keyword evidence="2" id="KW-1185">Reference proteome</keyword>
<comment type="caution">
    <text evidence="1">The sequence shown here is derived from an EMBL/GenBank/DDBJ whole genome shotgun (WGS) entry which is preliminary data.</text>
</comment>
<evidence type="ECO:0000313" key="1">
    <source>
        <dbReference type="EMBL" id="KAI3709310.1"/>
    </source>
</evidence>
<proteinExistence type="predicted"/>
<protein>
    <submittedName>
        <fullName evidence="1">Uncharacterized protein</fullName>
    </submittedName>
</protein>
<name>A0ACB9AH66_CICIN</name>
<reference evidence="2" key="1">
    <citation type="journal article" date="2022" name="Mol. Ecol. Resour.">
        <title>The genomes of chicory, endive, great burdock and yacon provide insights into Asteraceae palaeo-polyploidization history and plant inulin production.</title>
        <authorList>
            <person name="Fan W."/>
            <person name="Wang S."/>
            <person name="Wang H."/>
            <person name="Wang A."/>
            <person name="Jiang F."/>
            <person name="Liu H."/>
            <person name="Zhao H."/>
            <person name="Xu D."/>
            <person name="Zhang Y."/>
        </authorList>
    </citation>
    <scope>NUCLEOTIDE SEQUENCE [LARGE SCALE GENOMIC DNA]</scope>
    <source>
        <strain evidence="2">cv. Punajuju</strain>
    </source>
</reference>
<dbReference type="EMBL" id="CM042015">
    <property type="protein sequence ID" value="KAI3709310.1"/>
    <property type="molecule type" value="Genomic_DNA"/>
</dbReference>
<organism evidence="1 2">
    <name type="scientific">Cichorium intybus</name>
    <name type="common">Chicory</name>
    <dbReference type="NCBI Taxonomy" id="13427"/>
    <lineage>
        <taxon>Eukaryota</taxon>
        <taxon>Viridiplantae</taxon>
        <taxon>Streptophyta</taxon>
        <taxon>Embryophyta</taxon>
        <taxon>Tracheophyta</taxon>
        <taxon>Spermatophyta</taxon>
        <taxon>Magnoliopsida</taxon>
        <taxon>eudicotyledons</taxon>
        <taxon>Gunneridae</taxon>
        <taxon>Pentapetalae</taxon>
        <taxon>asterids</taxon>
        <taxon>campanulids</taxon>
        <taxon>Asterales</taxon>
        <taxon>Asteraceae</taxon>
        <taxon>Cichorioideae</taxon>
        <taxon>Cichorieae</taxon>
        <taxon>Cichoriinae</taxon>
        <taxon>Cichorium</taxon>
    </lineage>
</organism>
<accession>A0ACB9AH66</accession>